<evidence type="ECO:0000256" key="1">
    <source>
        <dbReference type="ARBA" id="ARBA00004141"/>
    </source>
</evidence>
<keyword evidence="4 7" id="KW-0472">Membrane</keyword>
<dbReference type="Pfam" id="PF20684">
    <property type="entry name" value="Fung_rhodopsin"/>
    <property type="match status" value="1"/>
</dbReference>
<sequence>MYAASPADRVPVRATPPELNPPSARPTDPSNISPRQKTQLQTLRSVLHHFFDIHSNSGDRAGSRCSRCRAVCENARASPKYPPLHLTRHTDALRITMALGETDQQVLFLGLGWGFYGFAVLICLVRFYVRFFMIRIPGADDYILMGTLVAATGVMVLFTLQCNYALGQHAQDVTVDDLQKTLQVYYGAVLCYMFAIGLVKITIVVQHMRIFRVFPIICYICWGVFIFLILWLLGTLLCIVAFCRISGPLSWNSDSVSSKCEVTTWLVHAAISIGTDCFMILLPIPAVWQMRNPPRQKVAICCLFAVGGVACTMSCLRVVSLTKIAQTSDLSYDTIWPSIWTALEIDIAIICAALMAIRPLLIRWIPALRREAFEATLPPLDHITDGPPTSQARRKTKFKTVMASISESFGSSLKSGCWEHNDEVGLERASGADIRFEMNEVPPDGSGQMEADVVNGENTTHSLHDGRKENATGNWSGWKGLWRQDTAHAEHLQRDVELGNTI</sequence>
<accession>A0A6G1K115</accession>
<dbReference type="PANTHER" id="PTHR33048:SF47">
    <property type="entry name" value="INTEGRAL MEMBRANE PROTEIN-RELATED"/>
    <property type="match status" value="1"/>
</dbReference>
<feature type="transmembrane region" description="Helical" evidence="7">
    <location>
        <begin position="298"/>
        <end position="319"/>
    </location>
</feature>
<evidence type="ECO:0000259" key="8">
    <source>
        <dbReference type="Pfam" id="PF20684"/>
    </source>
</evidence>
<dbReference type="OrthoDB" id="5342292at2759"/>
<evidence type="ECO:0000313" key="9">
    <source>
        <dbReference type="EMBL" id="KAF2706202.1"/>
    </source>
</evidence>
<evidence type="ECO:0000256" key="7">
    <source>
        <dbReference type="SAM" id="Phobius"/>
    </source>
</evidence>
<organism evidence="9 10">
    <name type="scientific">Pleomassaria siparia CBS 279.74</name>
    <dbReference type="NCBI Taxonomy" id="1314801"/>
    <lineage>
        <taxon>Eukaryota</taxon>
        <taxon>Fungi</taxon>
        <taxon>Dikarya</taxon>
        <taxon>Ascomycota</taxon>
        <taxon>Pezizomycotina</taxon>
        <taxon>Dothideomycetes</taxon>
        <taxon>Pleosporomycetidae</taxon>
        <taxon>Pleosporales</taxon>
        <taxon>Pleomassariaceae</taxon>
        <taxon>Pleomassaria</taxon>
    </lineage>
</organism>
<dbReference type="InterPro" id="IPR049326">
    <property type="entry name" value="Rhodopsin_dom_fungi"/>
</dbReference>
<keyword evidence="3 7" id="KW-1133">Transmembrane helix</keyword>
<feature type="region of interest" description="Disordered" evidence="6">
    <location>
        <begin position="1"/>
        <end position="36"/>
    </location>
</feature>
<evidence type="ECO:0000256" key="5">
    <source>
        <dbReference type="ARBA" id="ARBA00038359"/>
    </source>
</evidence>
<keyword evidence="10" id="KW-1185">Reference proteome</keyword>
<name>A0A6G1K115_9PLEO</name>
<dbReference type="GO" id="GO:0016020">
    <property type="term" value="C:membrane"/>
    <property type="evidence" value="ECO:0007669"/>
    <property type="project" value="UniProtKB-SubCell"/>
</dbReference>
<evidence type="ECO:0000256" key="4">
    <source>
        <dbReference type="ARBA" id="ARBA00023136"/>
    </source>
</evidence>
<keyword evidence="2 7" id="KW-0812">Transmembrane</keyword>
<dbReference type="Proteomes" id="UP000799428">
    <property type="component" value="Unassembled WGS sequence"/>
</dbReference>
<comment type="similarity">
    <text evidence="5">Belongs to the SAT4 family.</text>
</comment>
<evidence type="ECO:0000256" key="2">
    <source>
        <dbReference type="ARBA" id="ARBA00022692"/>
    </source>
</evidence>
<evidence type="ECO:0000256" key="6">
    <source>
        <dbReference type="SAM" id="MobiDB-lite"/>
    </source>
</evidence>
<dbReference type="InterPro" id="IPR052337">
    <property type="entry name" value="SAT4-like"/>
</dbReference>
<evidence type="ECO:0000256" key="3">
    <source>
        <dbReference type="ARBA" id="ARBA00022989"/>
    </source>
</evidence>
<dbReference type="PANTHER" id="PTHR33048">
    <property type="entry name" value="PTH11-LIKE INTEGRAL MEMBRANE PROTEIN (AFU_ORTHOLOGUE AFUA_5G11245)"/>
    <property type="match status" value="1"/>
</dbReference>
<dbReference type="AlphaFoldDB" id="A0A6G1K115"/>
<proteinExistence type="inferred from homology"/>
<comment type="subcellular location">
    <subcellularLocation>
        <location evidence="1">Membrane</location>
        <topology evidence="1">Multi-pass membrane protein</topology>
    </subcellularLocation>
</comment>
<feature type="transmembrane region" description="Helical" evidence="7">
    <location>
        <begin position="106"/>
        <end position="129"/>
    </location>
</feature>
<feature type="transmembrane region" description="Helical" evidence="7">
    <location>
        <begin position="186"/>
        <end position="205"/>
    </location>
</feature>
<dbReference type="EMBL" id="MU005776">
    <property type="protein sequence ID" value="KAF2706202.1"/>
    <property type="molecule type" value="Genomic_DNA"/>
</dbReference>
<feature type="domain" description="Rhodopsin" evidence="8">
    <location>
        <begin position="125"/>
        <end position="362"/>
    </location>
</feature>
<evidence type="ECO:0000313" key="10">
    <source>
        <dbReference type="Proteomes" id="UP000799428"/>
    </source>
</evidence>
<feature type="transmembrane region" description="Helical" evidence="7">
    <location>
        <begin position="217"/>
        <end position="242"/>
    </location>
</feature>
<reference evidence="9" key="1">
    <citation type="journal article" date="2020" name="Stud. Mycol.">
        <title>101 Dothideomycetes genomes: a test case for predicting lifestyles and emergence of pathogens.</title>
        <authorList>
            <person name="Haridas S."/>
            <person name="Albert R."/>
            <person name="Binder M."/>
            <person name="Bloem J."/>
            <person name="Labutti K."/>
            <person name="Salamov A."/>
            <person name="Andreopoulos B."/>
            <person name="Baker S."/>
            <person name="Barry K."/>
            <person name="Bills G."/>
            <person name="Bluhm B."/>
            <person name="Cannon C."/>
            <person name="Castanera R."/>
            <person name="Culley D."/>
            <person name="Daum C."/>
            <person name="Ezra D."/>
            <person name="Gonzalez J."/>
            <person name="Henrissat B."/>
            <person name="Kuo A."/>
            <person name="Liang C."/>
            <person name="Lipzen A."/>
            <person name="Lutzoni F."/>
            <person name="Magnuson J."/>
            <person name="Mondo S."/>
            <person name="Nolan M."/>
            <person name="Ohm R."/>
            <person name="Pangilinan J."/>
            <person name="Park H.-J."/>
            <person name="Ramirez L."/>
            <person name="Alfaro M."/>
            <person name="Sun H."/>
            <person name="Tritt A."/>
            <person name="Yoshinaga Y."/>
            <person name="Zwiers L.-H."/>
            <person name="Turgeon B."/>
            <person name="Goodwin S."/>
            <person name="Spatafora J."/>
            <person name="Crous P."/>
            <person name="Grigoriev I."/>
        </authorList>
    </citation>
    <scope>NUCLEOTIDE SEQUENCE</scope>
    <source>
        <strain evidence="9">CBS 279.74</strain>
    </source>
</reference>
<gene>
    <name evidence="9" type="ORF">K504DRAFT_438260</name>
</gene>
<protein>
    <recommendedName>
        <fullName evidence="8">Rhodopsin domain-containing protein</fullName>
    </recommendedName>
</protein>
<feature type="transmembrane region" description="Helical" evidence="7">
    <location>
        <begin position="262"/>
        <end position="286"/>
    </location>
</feature>
<feature type="transmembrane region" description="Helical" evidence="7">
    <location>
        <begin position="339"/>
        <end position="361"/>
    </location>
</feature>
<feature type="transmembrane region" description="Helical" evidence="7">
    <location>
        <begin position="141"/>
        <end position="166"/>
    </location>
</feature>